<keyword evidence="2" id="KW-1185">Reference proteome</keyword>
<dbReference type="Proteomes" id="UP000036403">
    <property type="component" value="Unassembled WGS sequence"/>
</dbReference>
<comment type="caution">
    <text evidence="1">The sequence shown here is derived from an EMBL/GenBank/DDBJ whole genome shotgun (WGS) entry which is preliminary data.</text>
</comment>
<dbReference type="PaxDb" id="67767-A0A0J7K4T6"/>
<evidence type="ECO:0000313" key="2">
    <source>
        <dbReference type="Proteomes" id="UP000036403"/>
    </source>
</evidence>
<name>A0A0J7K4T6_LASNI</name>
<dbReference type="EMBL" id="LBMM01014398">
    <property type="protein sequence ID" value="KMQ85191.1"/>
    <property type="molecule type" value="Genomic_DNA"/>
</dbReference>
<sequence>MLIPQPAINHFPAQAARNIDHRSHQFSLRSRFSKLIDCFVAPDTEVLRHPHQSNFISSRHLSFVHKQVCVRNVKKYSHKTECAGNEDRR</sequence>
<organism evidence="1 2">
    <name type="scientific">Lasius niger</name>
    <name type="common">Black garden ant</name>
    <dbReference type="NCBI Taxonomy" id="67767"/>
    <lineage>
        <taxon>Eukaryota</taxon>
        <taxon>Metazoa</taxon>
        <taxon>Ecdysozoa</taxon>
        <taxon>Arthropoda</taxon>
        <taxon>Hexapoda</taxon>
        <taxon>Insecta</taxon>
        <taxon>Pterygota</taxon>
        <taxon>Neoptera</taxon>
        <taxon>Endopterygota</taxon>
        <taxon>Hymenoptera</taxon>
        <taxon>Apocrita</taxon>
        <taxon>Aculeata</taxon>
        <taxon>Formicoidea</taxon>
        <taxon>Formicidae</taxon>
        <taxon>Formicinae</taxon>
        <taxon>Lasius</taxon>
        <taxon>Lasius</taxon>
    </lineage>
</organism>
<evidence type="ECO:0000313" key="1">
    <source>
        <dbReference type="EMBL" id="KMQ85191.1"/>
    </source>
</evidence>
<reference evidence="1 2" key="1">
    <citation type="submission" date="2015-04" db="EMBL/GenBank/DDBJ databases">
        <title>Lasius niger genome sequencing.</title>
        <authorList>
            <person name="Konorov E.A."/>
            <person name="Nikitin M.A."/>
            <person name="Kirill M.V."/>
            <person name="Chang P."/>
        </authorList>
    </citation>
    <scope>NUCLEOTIDE SEQUENCE [LARGE SCALE GENOMIC DNA]</scope>
    <source>
        <tissue evidence="1">Whole</tissue>
    </source>
</reference>
<protein>
    <submittedName>
        <fullName evidence="1">Uncharacterized protein</fullName>
    </submittedName>
</protein>
<accession>A0A0J7K4T6</accession>
<gene>
    <name evidence="1" type="ORF">RF55_16388</name>
</gene>
<dbReference type="AlphaFoldDB" id="A0A0J7K4T6"/>
<proteinExistence type="predicted"/>